<protein>
    <recommendedName>
        <fullName evidence="3">Class I SAM-dependent methyltransferase</fullName>
    </recommendedName>
</protein>
<dbReference type="Gene3D" id="3.40.50.150">
    <property type="entry name" value="Vaccinia Virus protein VP39"/>
    <property type="match status" value="2"/>
</dbReference>
<dbReference type="InterPro" id="IPR029063">
    <property type="entry name" value="SAM-dependent_MTases_sf"/>
</dbReference>
<dbReference type="Pfam" id="PF13489">
    <property type="entry name" value="Methyltransf_23"/>
    <property type="match status" value="1"/>
</dbReference>
<name>A0ABX3KPU5_SALCS</name>
<accession>A0ABX3KPU5</accession>
<keyword evidence="2" id="KW-1185">Reference proteome</keyword>
<dbReference type="Proteomes" id="UP000189431">
    <property type="component" value="Unassembled WGS sequence"/>
</dbReference>
<proteinExistence type="predicted"/>
<organism evidence="1 2">
    <name type="scientific">Salinivibrio costicola subsp. alcaliphilus</name>
    <dbReference type="NCBI Taxonomy" id="272773"/>
    <lineage>
        <taxon>Bacteria</taxon>
        <taxon>Pseudomonadati</taxon>
        <taxon>Pseudomonadota</taxon>
        <taxon>Gammaproteobacteria</taxon>
        <taxon>Vibrionales</taxon>
        <taxon>Vibrionaceae</taxon>
        <taxon>Salinivibrio</taxon>
    </lineage>
</organism>
<dbReference type="RefSeq" id="WP_077669728.1">
    <property type="nucleotide sequence ID" value="NZ_MUFR01000027.1"/>
</dbReference>
<dbReference type="EMBL" id="MUFR01000027">
    <property type="protein sequence ID" value="OOF33514.1"/>
    <property type="molecule type" value="Genomic_DNA"/>
</dbReference>
<gene>
    <name evidence="1" type="ORF">BZJ21_10265</name>
</gene>
<reference evidence="2" key="1">
    <citation type="submission" date="2017-01" db="EMBL/GenBank/DDBJ databases">
        <title>Draft genome of the species Salinivibrio costicola subsp. alcaliphilus.</title>
        <authorList>
            <person name="Lopez-Hermoso C."/>
            <person name="De La Haba R."/>
            <person name="Sanchez-Porro C."/>
            <person name="Ventosa A."/>
        </authorList>
    </citation>
    <scope>NUCLEOTIDE SEQUENCE [LARGE SCALE GENOMIC DNA]</scope>
    <source>
        <strain evidence="2">CBH448</strain>
    </source>
</reference>
<evidence type="ECO:0000313" key="2">
    <source>
        <dbReference type="Proteomes" id="UP000189431"/>
    </source>
</evidence>
<comment type="caution">
    <text evidence="1">The sequence shown here is derived from an EMBL/GenBank/DDBJ whole genome shotgun (WGS) entry which is preliminary data.</text>
</comment>
<evidence type="ECO:0008006" key="3">
    <source>
        <dbReference type="Google" id="ProtNLM"/>
    </source>
</evidence>
<sequence length="214" mass="24532">MQHCPLCEHTQTHPYHTDKRRAYFQCTRCDLVFVDRQALLAPHDEKAIYDLHQNHPDDAGYQRFLSRLATPLLARLAESPRNGLDFGCGPGPVLANMLRDAGHSIACYDPFYAPDTQVLARGYDFITCTEAIEHFYHPAEQWTQWLSILKPGGYLGIMTKLVQDPAAFSRWHYKNDLTHVSFFSRQTFQFLAAQAGFELTFLGNDVILMRKPLL</sequence>
<dbReference type="SUPFAM" id="SSF53335">
    <property type="entry name" value="S-adenosyl-L-methionine-dependent methyltransferases"/>
    <property type="match status" value="1"/>
</dbReference>
<evidence type="ECO:0000313" key="1">
    <source>
        <dbReference type="EMBL" id="OOF33514.1"/>
    </source>
</evidence>